<name>A0A0V0GMS7_SOLCH</name>
<evidence type="ECO:0000313" key="1">
    <source>
        <dbReference type="EMBL" id="JAP09117.1"/>
    </source>
</evidence>
<dbReference type="EMBL" id="GEDG01035627">
    <property type="protein sequence ID" value="JAP09117.1"/>
    <property type="molecule type" value="Transcribed_RNA"/>
</dbReference>
<protein>
    <submittedName>
        <fullName evidence="1">Putative ovule protein</fullName>
    </submittedName>
</protein>
<dbReference type="AlphaFoldDB" id="A0A0V0GMS7"/>
<reference evidence="1" key="1">
    <citation type="submission" date="2015-12" db="EMBL/GenBank/DDBJ databases">
        <title>Gene expression during late stages of embryo sac development: a critical building block for successful pollen-pistil interactions.</title>
        <authorList>
            <person name="Liu Y."/>
            <person name="Joly V."/>
            <person name="Sabar M."/>
            <person name="Matton D.P."/>
        </authorList>
    </citation>
    <scope>NUCLEOTIDE SEQUENCE</scope>
</reference>
<sequence>MRPFFHYELHALAPPSSCLVALLPRANRTTESMSRLLTVFVFKSQLKCNFISLNTRILSRN</sequence>
<organism evidence="1">
    <name type="scientific">Solanum chacoense</name>
    <name type="common">Chaco potato</name>
    <dbReference type="NCBI Taxonomy" id="4108"/>
    <lineage>
        <taxon>Eukaryota</taxon>
        <taxon>Viridiplantae</taxon>
        <taxon>Streptophyta</taxon>
        <taxon>Embryophyta</taxon>
        <taxon>Tracheophyta</taxon>
        <taxon>Spermatophyta</taxon>
        <taxon>Magnoliopsida</taxon>
        <taxon>eudicotyledons</taxon>
        <taxon>Gunneridae</taxon>
        <taxon>Pentapetalae</taxon>
        <taxon>asterids</taxon>
        <taxon>lamiids</taxon>
        <taxon>Solanales</taxon>
        <taxon>Solanaceae</taxon>
        <taxon>Solanoideae</taxon>
        <taxon>Solaneae</taxon>
        <taxon>Solanum</taxon>
    </lineage>
</organism>
<proteinExistence type="predicted"/>
<feature type="non-terminal residue" evidence="1">
    <location>
        <position position="61"/>
    </location>
</feature>
<accession>A0A0V0GMS7</accession>